<dbReference type="Proteomes" id="UP000601768">
    <property type="component" value="Unassembled WGS sequence"/>
</dbReference>
<reference evidence="4" key="2">
    <citation type="submission" date="2020-08" db="EMBL/GenBank/DDBJ databases">
        <authorList>
            <person name="Lai Q."/>
        </authorList>
    </citation>
    <scope>NUCLEOTIDE SEQUENCE</scope>
    <source>
        <strain evidence="4">S27-2</strain>
    </source>
</reference>
<sequence>MSEKIIIDTDPGIDDAMAIFFAFQHPDFDVLGLTTVFGNVPVEMSANNALVLCEMAERSDVPVTMGMSRPLIGRASTYAHFVHGDDGFGNTGYIPAKTELDGRNSPQFIVDMVNKYPGEISLVPIGPLTNIAMAVRLDPSIVSKVKRVVIMGGAAYVPGNVNPVGEANIWNDPWSAQIVFEQDWDVTMIGLDITNKLRYNQEFLDELEKGNSKLGGFVNRISQFYMDFYSKGQTTRDCRFHDVMTLVYILHPEWFETMKAKVMVSCEDMTRGHTICGPEGKGISEPWTSGPYVNVGLNADEQKISDLFKKVYAL</sequence>
<dbReference type="SUPFAM" id="SSF53590">
    <property type="entry name" value="Nucleoside hydrolase"/>
    <property type="match status" value="1"/>
</dbReference>
<keyword evidence="5" id="KW-1185">Reference proteome</keyword>
<evidence type="ECO:0000256" key="2">
    <source>
        <dbReference type="ARBA" id="ARBA00023295"/>
    </source>
</evidence>
<dbReference type="RefSeq" id="WP_186506652.1">
    <property type="nucleotide sequence ID" value="NZ_JACNEP010000006.1"/>
</dbReference>
<proteinExistence type="predicted"/>
<dbReference type="PANTHER" id="PTHR12304:SF4">
    <property type="entry name" value="URIDINE NUCLEOSIDASE"/>
    <property type="match status" value="1"/>
</dbReference>
<dbReference type="AlphaFoldDB" id="A0A8J6IUU3"/>
<evidence type="ECO:0000313" key="5">
    <source>
        <dbReference type="Proteomes" id="UP000601768"/>
    </source>
</evidence>
<evidence type="ECO:0000259" key="3">
    <source>
        <dbReference type="Pfam" id="PF01156"/>
    </source>
</evidence>
<dbReference type="GO" id="GO:0008477">
    <property type="term" value="F:purine nucleosidase activity"/>
    <property type="evidence" value="ECO:0007669"/>
    <property type="project" value="TreeGrafter"/>
</dbReference>
<dbReference type="InterPro" id="IPR036452">
    <property type="entry name" value="Ribo_hydro-like"/>
</dbReference>
<evidence type="ECO:0000256" key="1">
    <source>
        <dbReference type="ARBA" id="ARBA00022801"/>
    </source>
</evidence>
<dbReference type="GO" id="GO:0005829">
    <property type="term" value="C:cytosol"/>
    <property type="evidence" value="ECO:0007669"/>
    <property type="project" value="TreeGrafter"/>
</dbReference>
<dbReference type="GO" id="GO:0006152">
    <property type="term" value="P:purine nucleoside catabolic process"/>
    <property type="evidence" value="ECO:0007669"/>
    <property type="project" value="TreeGrafter"/>
</dbReference>
<feature type="domain" description="Inosine/uridine-preferring nucleoside hydrolase" evidence="3">
    <location>
        <begin position="5"/>
        <end position="304"/>
    </location>
</feature>
<evidence type="ECO:0000313" key="4">
    <source>
        <dbReference type="EMBL" id="MBC3766182.1"/>
    </source>
</evidence>
<reference evidence="4" key="1">
    <citation type="journal article" date="2018" name="Int. J. Syst. Evol. Microbiol.">
        <title>Neptunicella marina gen. nov., sp. nov., isolated from surface seawater.</title>
        <authorList>
            <person name="Liu X."/>
            <person name="Lai Q."/>
            <person name="Du Y."/>
            <person name="Zhang X."/>
            <person name="Liu Z."/>
            <person name="Sun F."/>
            <person name="Shao Z."/>
        </authorList>
    </citation>
    <scope>NUCLEOTIDE SEQUENCE</scope>
    <source>
        <strain evidence="4">S27-2</strain>
    </source>
</reference>
<name>A0A8J6IUU3_9ALTE</name>
<dbReference type="EMBL" id="JACNEP010000006">
    <property type="protein sequence ID" value="MBC3766182.1"/>
    <property type="molecule type" value="Genomic_DNA"/>
</dbReference>
<accession>A0A8J6IUU3</accession>
<dbReference type="PANTHER" id="PTHR12304">
    <property type="entry name" value="INOSINE-URIDINE PREFERRING NUCLEOSIDE HYDROLASE"/>
    <property type="match status" value="1"/>
</dbReference>
<dbReference type="InterPro" id="IPR001910">
    <property type="entry name" value="Inosine/uridine_hydrolase_dom"/>
</dbReference>
<dbReference type="InterPro" id="IPR023186">
    <property type="entry name" value="IUNH"/>
</dbReference>
<protein>
    <submittedName>
        <fullName evidence="4">Nucleoside hydrolase</fullName>
    </submittedName>
</protein>
<keyword evidence="2" id="KW-0326">Glycosidase</keyword>
<organism evidence="4 5">
    <name type="scientific">Neptunicella marina</name>
    <dbReference type="NCBI Taxonomy" id="2125989"/>
    <lineage>
        <taxon>Bacteria</taxon>
        <taxon>Pseudomonadati</taxon>
        <taxon>Pseudomonadota</taxon>
        <taxon>Gammaproteobacteria</taxon>
        <taxon>Alteromonadales</taxon>
        <taxon>Alteromonadaceae</taxon>
        <taxon>Neptunicella</taxon>
    </lineage>
</organism>
<dbReference type="CDD" id="cd02650">
    <property type="entry name" value="nuc_hydro_CaPnhB"/>
    <property type="match status" value="1"/>
</dbReference>
<keyword evidence="1 4" id="KW-0378">Hydrolase</keyword>
<gene>
    <name evidence="4" type="ORF">H8B19_09840</name>
</gene>
<dbReference type="Gene3D" id="3.90.245.10">
    <property type="entry name" value="Ribonucleoside hydrolase-like"/>
    <property type="match status" value="1"/>
</dbReference>
<dbReference type="Pfam" id="PF01156">
    <property type="entry name" value="IU_nuc_hydro"/>
    <property type="match status" value="1"/>
</dbReference>
<comment type="caution">
    <text evidence="4">The sequence shown here is derived from an EMBL/GenBank/DDBJ whole genome shotgun (WGS) entry which is preliminary data.</text>
</comment>